<comment type="function">
    <text evidence="7">Essential for proper morphogenesis of the vacuole. May exist as structural reinforcement on the surface of the vacuolar membrane and be required for maintenance against rupture by osmotic pressure.</text>
</comment>
<dbReference type="AlphaFoldDB" id="A0A2B7Y0U5"/>
<dbReference type="OrthoDB" id="428895at2759"/>
<evidence type="ECO:0000256" key="1">
    <source>
        <dbReference type="ARBA" id="ARBA00004116"/>
    </source>
</evidence>
<dbReference type="GO" id="GO:0007034">
    <property type="term" value="P:vacuolar transport"/>
    <property type="evidence" value="ECO:0007669"/>
    <property type="project" value="UniProtKB-ARBA"/>
</dbReference>
<evidence type="ECO:0000256" key="7">
    <source>
        <dbReference type="ARBA" id="ARBA00054927"/>
    </source>
</evidence>
<evidence type="ECO:0000256" key="3">
    <source>
        <dbReference type="ARBA" id="ARBA00023015"/>
    </source>
</evidence>
<name>A0A2B7Y0U5_9EURO</name>
<keyword evidence="6" id="KW-0539">Nucleus</keyword>
<evidence type="ECO:0008006" key="15">
    <source>
        <dbReference type="Google" id="ProtNLM"/>
    </source>
</evidence>
<proteinExistence type="predicted"/>
<dbReference type="PANTHER" id="PTHR22775:SF3">
    <property type="entry name" value="SORTING NEXIN-13"/>
    <property type="match status" value="1"/>
</dbReference>
<feature type="region of interest" description="Disordered" evidence="9">
    <location>
        <begin position="53"/>
        <end position="74"/>
    </location>
</feature>
<dbReference type="GO" id="GO:0016192">
    <property type="term" value="P:vesicle-mediated transport"/>
    <property type="evidence" value="ECO:0007669"/>
    <property type="project" value="UniProtKB-ARBA"/>
</dbReference>
<dbReference type="InterPro" id="IPR021934">
    <property type="entry name" value="Sox_C"/>
</dbReference>
<keyword evidence="2" id="KW-0926">Vacuole</keyword>
<dbReference type="InterPro" id="IPR001683">
    <property type="entry name" value="PX_dom"/>
</dbReference>
<evidence type="ECO:0000313" key="13">
    <source>
        <dbReference type="EMBL" id="PGH15086.1"/>
    </source>
</evidence>
<evidence type="ECO:0000256" key="4">
    <source>
        <dbReference type="ARBA" id="ARBA00023054"/>
    </source>
</evidence>
<evidence type="ECO:0000259" key="12">
    <source>
        <dbReference type="PROSITE" id="PS51516"/>
    </source>
</evidence>
<dbReference type="SUPFAM" id="SSF64268">
    <property type="entry name" value="PX domain"/>
    <property type="match status" value="1"/>
</dbReference>
<feature type="domain" description="T-SNARE coiled-coil homology" evidence="10">
    <location>
        <begin position="316"/>
        <end position="378"/>
    </location>
</feature>
<dbReference type="Gene3D" id="1.20.5.110">
    <property type="match status" value="1"/>
</dbReference>
<comment type="caution">
    <text evidence="13">The sequence shown here is derived from an EMBL/GenBank/DDBJ whole genome shotgun (WGS) entry which is preliminary data.</text>
</comment>
<dbReference type="STRING" id="1447875.A0A2B7Y0U5"/>
<keyword evidence="14" id="KW-1185">Reference proteome</keyword>
<evidence type="ECO:0000259" key="11">
    <source>
        <dbReference type="PROSITE" id="PS50195"/>
    </source>
</evidence>
<dbReference type="SUPFAM" id="SSF58038">
    <property type="entry name" value="SNARE fusion complex"/>
    <property type="match status" value="1"/>
</dbReference>
<feature type="domain" description="PX" evidence="11">
    <location>
        <begin position="2"/>
        <end position="117"/>
    </location>
</feature>
<dbReference type="SMART" id="SM00312">
    <property type="entry name" value="PX"/>
    <property type="match status" value="1"/>
</dbReference>
<feature type="coiled-coil region" evidence="8">
    <location>
        <begin position="237"/>
        <end position="264"/>
    </location>
</feature>
<dbReference type="FunFam" id="1.20.5.110:FF:000058">
    <property type="entry name" value="VAM7p Vacuolar SNARE protein"/>
    <property type="match status" value="1"/>
</dbReference>
<protein>
    <recommendedName>
        <fullName evidence="15">t-SNARE coiled-coil homology domain-containing protein</fullName>
    </recommendedName>
</protein>
<dbReference type="InterPro" id="IPR036871">
    <property type="entry name" value="PX_dom_sf"/>
</dbReference>
<feature type="domain" description="Sox C-terminal" evidence="12">
    <location>
        <begin position="8"/>
        <end position="143"/>
    </location>
</feature>
<dbReference type="PROSITE" id="PS50195">
    <property type="entry name" value="PX"/>
    <property type="match status" value="1"/>
</dbReference>
<comment type="subcellular location">
    <subcellularLocation>
        <location evidence="1">Vacuole</location>
    </subcellularLocation>
</comment>
<evidence type="ECO:0000256" key="2">
    <source>
        <dbReference type="ARBA" id="ARBA00022554"/>
    </source>
</evidence>
<dbReference type="PROSITE" id="PS50192">
    <property type="entry name" value="T_SNARE"/>
    <property type="match status" value="1"/>
</dbReference>
<dbReference type="GO" id="GO:0000329">
    <property type="term" value="C:fungal-type vacuole membrane"/>
    <property type="evidence" value="ECO:0007669"/>
    <property type="project" value="UniProtKB-ARBA"/>
</dbReference>
<keyword evidence="3" id="KW-0805">Transcription regulation</keyword>
<evidence type="ECO:0000256" key="6">
    <source>
        <dbReference type="ARBA" id="ARBA00023242"/>
    </source>
</evidence>
<dbReference type="PROSITE" id="PS51516">
    <property type="entry name" value="SOX_C"/>
    <property type="match status" value="1"/>
</dbReference>
<accession>A0A2B7Y0U5</accession>
<dbReference type="EMBL" id="PDNB01000028">
    <property type="protein sequence ID" value="PGH15086.1"/>
    <property type="molecule type" value="Genomic_DNA"/>
</dbReference>
<dbReference type="PANTHER" id="PTHR22775">
    <property type="entry name" value="SORTING NEXIN"/>
    <property type="match status" value="1"/>
</dbReference>
<dbReference type="CDD" id="cd15858">
    <property type="entry name" value="SNARE_VAM7"/>
    <property type="match status" value="1"/>
</dbReference>
<evidence type="ECO:0000259" key="10">
    <source>
        <dbReference type="PROSITE" id="PS50192"/>
    </source>
</evidence>
<reference evidence="13 14" key="1">
    <citation type="submission" date="2017-10" db="EMBL/GenBank/DDBJ databases">
        <title>Comparative genomics in systemic dimorphic fungi from Ajellomycetaceae.</title>
        <authorList>
            <person name="Munoz J.F."/>
            <person name="Mcewen J.G."/>
            <person name="Clay O.K."/>
            <person name="Cuomo C.A."/>
        </authorList>
    </citation>
    <scope>NUCLEOTIDE SEQUENCE [LARGE SCALE GENOMIC DNA]</scope>
    <source>
        <strain evidence="13 14">UAMH5409</strain>
    </source>
</reference>
<keyword evidence="4 8" id="KW-0175">Coiled coil</keyword>
<evidence type="ECO:0000256" key="5">
    <source>
        <dbReference type="ARBA" id="ARBA00023163"/>
    </source>
</evidence>
<organism evidence="13 14">
    <name type="scientific">Helicocarpus griseus UAMH5409</name>
    <dbReference type="NCBI Taxonomy" id="1447875"/>
    <lineage>
        <taxon>Eukaryota</taxon>
        <taxon>Fungi</taxon>
        <taxon>Dikarya</taxon>
        <taxon>Ascomycota</taxon>
        <taxon>Pezizomycotina</taxon>
        <taxon>Eurotiomycetes</taxon>
        <taxon>Eurotiomycetidae</taxon>
        <taxon>Onygenales</taxon>
        <taxon>Ajellomycetaceae</taxon>
        <taxon>Helicocarpus</taxon>
    </lineage>
</organism>
<dbReference type="GO" id="GO:0035091">
    <property type="term" value="F:phosphatidylinositol binding"/>
    <property type="evidence" value="ECO:0007669"/>
    <property type="project" value="InterPro"/>
</dbReference>
<evidence type="ECO:0000313" key="14">
    <source>
        <dbReference type="Proteomes" id="UP000223968"/>
    </source>
</evidence>
<evidence type="ECO:0000256" key="9">
    <source>
        <dbReference type="SAM" id="MobiDB-lite"/>
    </source>
</evidence>
<dbReference type="GO" id="GO:0097576">
    <property type="term" value="P:vacuole fusion"/>
    <property type="evidence" value="ECO:0007669"/>
    <property type="project" value="UniProtKB-ARBA"/>
</dbReference>
<evidence type="ECO:0000256" key="8">
    <source>
        <dbReference type="SAM" id="Coils"/>
    </source>
</evidence>
<sequence>MTPPIEISIPTTTLSPPPNPYTIYNISLRLPLRTFTIQKRYSDFLAFHSSLTAQTTSPPPHPLPGKSWFTSTNSNPAYREKRREELEQYLRAINDSPDPQWRNSTAWRAFLNLPSAALSNGSTSTSTLANNLHAATTTPGAGGNAAPITDPTTWLDCYRDVKAQLHDARLHLTRRDQASAPQKQHECSALAKSSLVRVGTLLTGLDEGLKNIGGDRSAAASWGGAGAGAGKLGSGELRRRKDLLASARKERDGLENLLNAMTTKTKLDNAVASVRDKEALVGGGAASAKPRPGRVLGKETEQTRELDNQGVLQLQKQVMEDQDLSLEELRKVIMRQKELGIAINNELEVQNEMLNMVDEDAERLNRKVGVGKKRLGKIS</sequence>
<dbReference type="CDD" id="cd06897">
    <property type="entry name" value="PX_SNARE"/>
    <property type="match status" value="1"/>
</dbReference>
<dbReference type="SMART" id="SM00397">
    <property type="entry name" value="t_SNARE"/>
    <property type="match status" value="1"/>
</dbReference>
<gene>
    <name evidence="13" type="ORF">AJ79_02612</name>
</gene>
<dbReference type="Pfam" id="PF00787">
    <property type="entry name" value="PX"/>
    <property type="match status" value="1"/>
</dbReference>
<keyword evidence="5" id="KW-0804">Transcription</keyword>
<dbReference type="InterPro" id="IPR000727">
    <property type="entry name" value="T_SNARE_dom"/>
</dbReference>
<dbReference type="Gene3D" id="3.30.1520.10">
    <property type="entry name" value="Phox-like domain"/>
    <property type="match status" value="1"/>
</dbReference>
<dbReference type="Proteomes" id="UP000223968">
    <property type="component" value="Unassembled WGS sequence"/>
</dbReference>